<reference evidence="1 2" key="1">
    <citation type="submission" date="2018-06" db="EMBL/GenBank/DDBJ databases">
        <title>Genomic Encyclopedia of Type Strains, Phase IV (KMG-IV): sequencing the most valuable type-strain genomes for metagenomic binning, comparative biology and taxonomic classification.</title>
        <authorList>
            <person name="Goeker M."/>
        </authorList>
    </citation>
    <scope>NUCLEOTIDE SEQUENCE [LARGE SCALE GENOMIC DNA]</scope>
    <source>
        <strain evidence="1 2">DSM 25619</strain>
    </source>
</reference>
<evidence type="ECO:0000313" key="1">
    <source>
        <dbReference type="EMBL" id="RBO92220.1"/>
    </source>
</evidence>
<sequence>MYNNKMRFANYNKSNFFNNININNSSMLSIDQLNIARTIADRNGIPEGFREVSAHQVIVDKNLAILLRYAPIDQHPSLGGEHASFIIGSNGVLKGFTRMVADYGVAENLPDKATAQSIALDFLTKTAPELLAHMSILWIARHDETVSISDEKNIQQKHIVSGIKIKALDQATGLYFWVIVGCGENIVTFERDIHWITFPGRRKTERWLHDTWLNANSDKCIRFS</sequence>
<name>A0A366DQ61_9HYPH</name>
<protein>
    <submittedName>
        <fullName evidence="1">Uncharacterized protein</fullName>
    </submittedName>
</protein>
<keyword evidence="2" id="KW-1185">Reference proteome</keyword>
<dbReference type="Proteomes" id="UP000252893">
    <property type="component" value="Unassembled WGS sequence"/>
</dbReference>
<gene>
    <name evidence="1" type="ORF">DFR47_107119</name>
</gene>
<evidence type="ECO:0000313" key="2">
    <source>
        <dbReference type="Proteomes" id="UP000252893"/>
    </source>
</evidence>
<dbReference type="EMBL" id="QNRH01000007">
    <property type="protein sequence ID" value="RBO92220.1"/>
    <property type="molecule type" value="Genomic_DNA"/>
</dbReference>
<organism evidence="1 2">
    <name type="scientific">Pseudochrobactrum asaccharolyticum</name>
    <dbReference type="NCBI Taxonomy" id="354351"/>
    <lineage>
        <taxon>Bacteria</taxon>
        <taxon>Pseudomonadati</taxon>
        <taxon>Pseudomonadota</taxon>
        <taxon>Alphaproteobacteria</taxon>
        <taxon>Hyphomicrobiales</taxon>
        <taxon>Brucellaceae</taxon>
        <taxon>Pseudochrobactrum</taxon>
    </lineage>
</organism>
<dbReference type="RefSeq" id="WP_210207330.1">
    <property type="nucleotide sequence ID" value="NZ_JBHEEG010000009.1"/>
</dbReference>
<dbReference type="AlphaFoldDB" id="A0A366DQ61"/>
<accession>A0A366DQ61</accession>
<comment type="caution">
    <text evidence="1">The sequence shown here is derived from an EMBL/GenBank/DDBJ whole genome shotgun (WGS) entry which is preliminary data.</text>
</comment>
<proteinExistence type="predicted"/>